<comment type="caution">
    <text evidence="9">The sequence shown here is derived from an EMBL/GenBank/DDBJ whole genome shotgun (WGS) entry which is preliminary data.</text>
</comment>
<keyword evidence="3" id="KW-0862">Zinc</keyword>
<keyword evidence="4" id="KW-0805">Transcription regulation</keyword>
<feature type="region of interest" description="Disordered" evidence="8">
    <location>
        <begin position="38"/>
        <end position="59"/>
    </location>
</feature>
<evidence type="ECO:0000256" key="3">
    <source>
        <dbReference type="ARBA" id="ARBA00022833"/>
    </source>
</evidence>
<organism evidence="9 10">
    <name type="scientific">Neonectria ditissima</name>
    <dbReference type="NCBI Taxonomy" id="78410"/>
    <lineage>
        <taxon>Eukaryota</taxon>
        <taxon>Fungi</taxon>
        <taxon>Dikarya</taxon>
        <taxon>Ascomycota</taxon>
        <taxon>Pezizomycotina</taxon>
        <taxon>Sordariomycetes</taxon>
        <taxon>Hypocreomycetidae</taxon>
        <taxon>Hypocreales</taxon>
        <taxon>Nectriaceae</taxon>
        <taxon>Neonectria</taxon>
    </lineage>
</organism>
<gene>
    <name evidence="9" type="ORF">AK830_g4688</name>
</gene>
<dbReference type="PANTHER" id="PTHR47782:SF12">
    <property type="entry name" value="ZN(II)2CYS6 TRANSCRIPTION FACTOR (EUROFUNG)"/>
    <property type="match status" value="1"/>
</dbReference>
<evidence type="ECO:0000256" key="1">
    <source>
        <dbReference type="ARBA" id="ARBA00004123"/>
    </source>
</evidence>
<protein>
    <recommendedName>
        <fullName evidence="11">Transcription factor domain-containing protein</fullName>
    </recommendedName>
</protein>
<dbReference type="PANTHER" id="PTHR47782">
    <property type="entry name" value="ZN(II)2CYS6 TRANSCRIPTION FACTOR (EUROFUNG)-RELATED"/>
    <property type="match status" value="1"/>
</dbReference>
<dbReference type="EMBL" id="LKCW01000058">
    <property type="protein sequence ID" value="KPM41805.1"/>
    <property type="molecule type" value="Genomic_DNA"/>
</dbReference>
<dbReference type="CDD" id="cd12148">
    <property type="entry name" value="fungal_TF_MHR"/>
    <property type="match status" value="1"/>
</dbReference>
<comment type="subcellular location">
    <subcellularLocation>
        <location evidence="1">Nucleus</location>
    </subcellularLocation>
</comment>
<evidence type="ECO:0000256" key="4">
    <source>
        <dbReference type="ARBA" id="ARBA00023015"/>
    </source>
</evidence>
<dbReference type="GO" id="GO:0000981">
    <property type="term" value="F:DNA-binding transcription factor activity, RNA polymerase II-specific"/>
    <property type="evidence" value="ECO:0007669"/>
    <property type="project" value="TreeGrafter"/>
</dbReference>
<evidence type="ECO:0000313" key="10">
    <source>
        <dbReference type="Proteomes" id="UP000050424"/>
    </source>
</evidence>
<evidence type="ECO:0000313" key="9">
    <source>
        <dbReference type="EMBL" id="KPM41805.1"/>
    </source>
</evidence>
<evidence type="ECO:0000256" key="2">
    <source>
        <dbReference type="ARBA" id="ARBA00022723"/>
    </source>
</evidence>
<evidence type="ECO:0000256" key="7">
    <source>
        <dbReference type="ARBA" id="ARBA00023242"/>
    </source>
</evidence>
<dbReference type="GO" id="GO:0046872">
    <property type="term" value="F:metal ion binding"/>
    <property type="evidence" value="ECO:0007669"/>
    <property type="project" value="UniProtKB-KW"/>
</dbReference>
<evidence type="ECO:0000256" key="6">
    <source>
        <dbReference type="ARBA" id="ARBA00023163"/>
    </source>
</evidence>
<dbReference type="InterPro" id="IPR052202">
    <property type="entry name" value="Yeast_MetPath_Reg"/>
</dbReference>
<dbReference type="GO" id="GO:0005634">
    <property type="term" value="C:nucleus"/>
    <property type="evidence" value="ECO:0007669"/>
    <property type="project" value="UniProtKB-SubCell"/>
</dbReference>
<evidence type="ECO:0000256" key="5">
    <source>
        <dbReference type="ARBA" id="ARBA00023125"/>
    </source>
</evidence>
<dbReference type="AlphaFoldDB" id="A0A0P7BMC0"/>
<accession>A0A0P7BMC0</accession>
<name>A0A0P7BMC0_9HYPO</name>
<dbReference type="CDD" id="cd14723">
    <property type="entry name" value="ZIP_Ppr1"/>
    <property type="match status" value="1"/>
</dbReference>
<dbReference type="Proteomes" id="UP000050424">
    <property type="component" value="Unassembled WGS sequence"/>
</dbReference>
<dbReference type="GO" id="GO:0043565">
    <property type="term" value="F:sequence-specific DNA binding"/>
    <property type="evidence" value="ECO:0007669"/>
    <property type="project" value="TreeGrafter"/>
</dbReference>
<proteinExistence type="predicted"/>
<feature type="compositionally biased region" description="Polar residues" evidence="8">
    <location>
        <begin position="47"/>
        <end position="57"/>
    </location>
</feature>
<evidence type="ECO:0000256" key="8">
    <source>
        <dbReference type="SAM" id="MobiDB-lite"/>
    </source>
</evidence>
<keyword evidence="6" id="KW-0804">Transcription</keyword>
<evidence type="ECO:0008006" key="11">
    <source>
        <dbReference type="Google" id="ProtNLM"/>
    </source>
</evidence>
<keyword evidence="7" id="KW-0539">Nucleus</keyword>
<reference evidence="9 10" key="1">
    <citation type="submission" date="2015-09" db="EMBL/GenBank/DDBJ databases">
        <title>Draft genome of a European isolate of the apple canker pathogen Neonectria ditissima.</title>
        <authorList>
            <person name="Gomez-Cortecero A."/>
            <person name="Harrison R.J."/>
            <person name="Armitage A.D."/>
        </authorList>
    </citation>
    <scope>NUCLEOTIDE SEQUENCE [LARGE SCALE GENOMIC DNA]</scope>
    <source>
        <strain evidence="9 10">R09/05</strain>
    </source>
</reference>
<dbReference type="GO" id="GO:0045944">
    <property type="term" value="P:positive regulation of transcription by RNA polymerase II"/>
    <property type="evidence" value="ECO:0007669"/>
    <property type="project" value="TreeGrafter"/>
</dbReference>
<keyword evidence="2" id="KW-0479">Metal-binding</keyword>
<sequence>MCNPRDPSYMKSLEDRIAYLETQLIAHGIEDVDMLPADFSPAADNPESVSASTFSQETDADSEDLVRRIALNCLQPHTFPEGIVNQNGLSLLRSLLSDSITKVSWTEKKSDNHSLLDELPRETYTRVPRKEVANRLVDTYFEHCNFFSPIISSKEDFLAVIEPLYDNDSASDRSLANIRFRALVVFGTSILLLNRTDASVPISRSEGYFTAATQLFSQHPDAICTGDLEHLANLLFII</sequence>
<keyword evidence="5" id="KW-0238">DNA-binding</keyword>
<dbReference type="OrthoDB" id="189997at2759"/>
<keyword evidence="10" id="KW-1185">Reference proteome</keyword>